<name>A0A8S5N8K8_9CAUD</name>
<sequence length="45" mass="5268">MNDTQWQEHFKALDFSMKCQGQLLYQAVKRALVEVLNEISKQSNP</sequence>
<protein>
    <submittedName>
        <fullName evidence="1">Uncharacterized protein</fullName>
    </submittedName>
</protein>
<evidence type="ECO:0000313" key="1">
    <source>
        <dbReference type="EMBL" id="DAD90592.1"/>
    </source>
</evidence>
<reference evidence="1" key="1">
    <citation type="journal article" date="2021" name="Proc. Natl. Acad. Sci. U.S.A.">
        <title>A Catalog of Tens of Thousands of Viruses from Human Metagenomes Reveals Hidden Associations with Chronic Diseases.</title>
        <authorList>
            <person name="Tisza M.J."/>
            <person name="Buck C.B."/>
        </authorList>
    </citation>
    <scope>NUCLEOTIDE SEQUENCE</scope>
    <source>
        <strain evidence="1">CtlHW5</strain>
    </source>
</reference>
<organism evidence="1">
    <name type="scientific">Myoviridae sp. ctlHW5</name>
    <dbReference type="NCBI Taxonomy" id="2826691"/>
    <lineage>
        <taxon>Viruses</taxon>
        <taxon>Duplodnaviria</taxon>
        <taxon>Heunggongvirae</taxon>
        <taxon>Uroviricota</taxon>
        <taxon>Caudoviricetes</taxon>
    </lineage>
</organism>
<proteinExistence type="predicted"/>
<accession>A0A8S5N8K8</accession>
<dbReference type="EMBL" id="BK015089">
    <property type="protein sequence ID" value="DAD90592.1"/>
    <property type="molecule type" value="Genomic_DNA"/>
</dbReference>